<organism evidence="1 2">
    <name type="scientific">Microthlaspi erraticum</name>
    <dbReference type="NCBI Taxonomy" id="1685480"/>
    <lineage>
        <taxon>Eukaryota</taxon>
        <taxon>Viridiplantae</taxon>
        <taxon>Streptophyta</taxon>
        <taxon>Embryophyta</taxon>
        <taxon>Tracheophyta</taxon>
        <taxon>Spermatophyta</taxon>
        <taxon>Magnoliopsida</taxon>
        <taxon>eudicotyledons</taxon>
        <taxon>Gunneridae</taxon>
        <taxon>Pentapetalae</taxon>
        <taxon>rosids</taxon>
        <taxon>malvids</taxon>
        <taxon>Brassicales</taxon>
        <taxon>Brassicaceae</taxon>
        <taxon>Coluteocarpeae</taxon>
        <taxon>Microthlaspi</taxon>
    </lineage>
</organism>
<reference evidence="1" key="1">
    <citation type="submission" date="2020-01" db="EMBL/GenBank/DDBJ databases">
        <authorList>
            <person name="Mishra B."/>
        </authorList>
    </citation>
    <scope>NUCLEOTIDE SEQUENCE [LARGE SCALE GENOMIC DNA]</scope>
</reference>
<accession>A0A6D2K5N9</accession>
<name>A0A6D2K5N9_9BRAS</name>
<dbReference type="EMBL" id="CACVBM020001362">
    <property type="protein sequence ID" value="CAA7047028.1"/>
    <property type="molecule type" value="Genomic_DNA"/>
</dbReference>
<evidence type="ECO:0000313" key="1">
    <source>
        <dbReference type="EMBL" id="CAA7047028.1"/>
    </source>
</evidence>
<keyword evidence="2" id="KW-1185">Reference proteome</keyword>
<proteinExistence type="predicted"/>
<dbReference type="AlphaFoldDB" id="A0A6D2K5N9"/>
<gene>
    <name evidence="1" type="ORF">MERR_LOCUS34263</name>
</gene>
<protein>
    <submittedName>
        <fullName evidence="1">Uncharacterized protein</fullName>
    </submittedName>
</protein>
<sequence>MTIATVFAADTAVWERWGGMIRCFGLYRSPARIRISDFFDLVKTTRDPQSEPDLYLPRWFSLFGFYGI</sequence>
<comment type="caution">
    <text evidence="1">The sequence shown here is derived from an EMBL/GenBank/DDBJ whole genome shotgun (WGS) entry which is preliminary data.</text>
</comment>
<evidence type="ECO:0000313" key="2">
    <source>
        <dbReference type="Proteomes" id="UP000467841"/>
    </source>
</evidence>
<dbReference type="Proteomes" id="UP000467841">
    <property type="component" value="Unassembled WGS sequence"/>
</dbReference>